<dbReference type="Proteomes" id="UP001595961">
    <property type="component" value="Unassembled WGS sequence"/>
</dbReference>
<dbReference type="EMBL" id="JBHSGA010000017">
    <property type="protein sequence ID" value="MFC4526899.1"/>
    <property type="molecule type" value="Genomic_DNA"/>
</dbReference>
<feature type="domain" description="Phosphatidic acid phosphatase type 2/haloperoxidase" evidence="1">
    <location>
        <begin position="37"/>
        <end position="152"/>
    </location>
</feature>
<comment type="caution">
    <text evidence="2">The sequence shown here is derived from an EMBL/GenBank/DDBJ whole genome shotgun (WGS) entry which is preliminary data.</text>
</comment>
<evidence type="ECO:0000313" key="3">
    <source>
        <dbReference type="Proteomes" id="UP001595961"/>
    </source>
</evidence>
<sequence length="176" mass="19269">MRYDNSGIWNRTNQEILLYGTIATVGGGALWLGDNDKLGDTFWRSVDSLVITGVGTQVMKWTFQRERPSQTDNPNKWFQGIHAQSFPSGEVAAVSAAVTPFMAAYGPDHPAVYLLAILPAYDAVARVKTHGHWQSDVLFGAAIGAGVGIWSAHRDSPWIITLLPGGFRVGYVHHFD</sequence>
<dbReference type="Gene3D" id="1.20.144.10">
    <property type="entry name" value="Phosphatidic acid phosphatase type 2/haloperoxidase"/>
    <property type="match status" value="1"/>
</dbReference>
<reference evidence="3" key="1">
    <citation type="journal article" date="2019" name="Int. J. Syst. Evol. Microbiol.">
        <title>The Global Catalogue of Microorganisms (GCM) 10K type strain sequencing project: providing services to taxonomists for standard genome sequencing and annotation.</title>
        <authorList>
            <consortium name="The Broad Institute Genomics Platform"/>
            <consortium name="The Broad Institute Genome Sequencing Center for Infectious Disease"/>
            <person name="Wu L."/>
            <person name="Ma J."/>
        </authorList>
    </citation>
    <scope>NUCLEOTIDE SEQUENCE [LARGE SCALE GENOMIC DNA]</scope>
    <source>
        <strain evidence="3">CCM 4481</strain>
    </source>
</reference>
<proteinExistence type="predicted"/>
<evidence type="ECO:0000259" key="1">
    <source>
        <dbReference type="SMART" id="SM00014"/>
    </source>
</evidence>
<protein>
    <submittedName>
        <fullName evidence="2">Phosphatase PAP2 family protein</fullName>
    </submittedName>
</protein>
<evidence type="ECO:0000313" key="2">
    <source>
        <dbReference type="EMBL" id="MFC4526899.1"/>
    </source>
</evidence>
<dbReference type="InterPro" id="IPR036938">
    <property type="entry name" value="PAP2/HPO_sf"/>
</dbReference>
<dbReference type="SMART" id="SM00014">
    <property type="entry name" value="acidPPc"/>
    <property type="match status" value="1"/>
</dbReference>
<dbReference type="SUPFAM" id="SSF48317">
    <property type="entry name" value="Acid phosphatase/Vanadium-dependent haloperoxidase"/>
    <property type="match status" value="1"/>
</dbReference>
<accession>A0ABV9C1P7</accession>
<gene>
    <name evidence="2" type="ORF">ACFO5W_09690</name>
</gene>
<dbReference type="InterPro" id="IPR000326">
    <property type="entry name" value="PAP2/HPO"/>
</dbReference>
<dbReference type="Pfam" id="PF01569">
    <property type="entry name" value="PAP2"/>
    <property type="match status" value="1"/>
</dbReference>
<name>A0ABV9C1P7_9GAMM</name>
<dbReference type="RefSeq" id="WP_266148797.1">
    <property type="nucleotide sequence ID" value="NZ_CP064028.1"/>
</dbReference>
<keyword evidence="3" id="KW-1185">Reference proteome</keyword>
<organism evidence="2 3">
    <name type="scientific">Dyella halodurans</name>
    <dbReference type="NCBI Taxonomy" id="1920171"/>
    <lineage>
        <taxon>Bacteria</taxon>
        <taxon>Pseudomonadati</taxon>
        <taxon>Pseudomonadota</taxon>
        <taxon>Gammaproteobacteria</taxon>
        <taxon>Lysobacterales</taxon>
        <taxon>Rhodanobacteraceae</taxon>
        <taxon>Dyella</taxon>
    </lineage>
</organism>